<dbReference type="PANTHER" id="PTHR30006">
    <property type="entry name" value="THIAMINE-BINDING PERIPLASMIC PROTEIN-RELATED"/>
    <property type="match status" value="1"/>
</dbReference>
<dbReference type="Pfam" id="PF13343">
    <property type="entry name" value="SBP_bac_6"/>
    <property type="match status" value="1"/>
</dbReference>
<feature type="region of interest" description="Disordered" evidence="2">
    <location>
        <begin position="146"/>
        <end position="167"/>
    </location>
</feature>
<dbReference type="InterPro" id="IPR001761">
    <property type="entry name" value="Peripla_BP/Lac1_sug-bd_dom"/>
</dbReference>
<dbReference type="GO" id="GO:0015888">
    <property type="term" value="P:thiamine transport"/>
    <property type="evidence" value="ECO:0007669"/>
    <property type="project" value="TreeGrafter"/>
</dbReference>
<feature type="region of interest" description="Disordered" evidence="2">
    <location>
        <begin position="236"/>
        <end position="263"/>
    </location>
</feature>
<dbReference type="Gene3D" id="3.40.190.10">
    <property type="entry name" value="Periplasmic binding protein-like II"/>
    <property type="match status" value="2"/>
</dbReference>
<evidence type="ECO:0000259" key="4">
    <source>
        <dbReference type="Pfam" id="PF00532"/>
    </source>
</evidence>
<protein>
    <submittedName>
        <fullName evidence="5">ABC transporter, solute-binding protein</fullName>
    </submittedName>
</protein>
<evidence type="ECO:0000256" key="1">
    <source>
        <dbReference type="ARBA" id="ARBA00022729"/>
    </source>
</evidence>
<proteinExistence type="predicted"/>
<dbReference type="Proteomes" id="UP000018679">
    <property type="component" value="Unassembled WGS sequence"/>
</dbReference>
<dbReference type="GO" id="GO:0030975">
    <property type="term" value="F:thiamine binding"/>
    <property type="evidence" value="ECO:0007669"/>
    <property type="project" value="TreeGrafter"/>
</dbReference>
<dbReference type="PANTHER" id="PTHR30006:SF2">
    <property type="entry name" value="ABC TRANSPORTER SUBSTRATE-BINDING PROTEIN"/>
    <property type="match status" value="1"/>
</dbReference>
<accession>A0AAI9J175</accession>
<dbReference type="CDD" id="cd13549">
    <property type="entry name" value="PBP2_Fbp_like_3"/>
    <property type="match status" value="1"/>
</dbReference>
<dbReference type="AlphaFoldDB" id="A0AAI9J175"/>
<evidence type="ECO:0000256" key="3">
    <source>
        <dbReference type="SAM" id="SignalP"/>
    </source>
</evidence>
<evidence type="ECO:0000313" key="5">
    <source>
        <dbReference type="EMBL" id="ETH30832.1"/>
    </source>
</evidence>
<sequence>MGRSLRAGRSRTIGLLLLTLTNPVFADCFEGAEQYARRAGYSVMMATTNYQPAIEADAVQALIDHQIDGLILTVGNPARNATLQALEQAQVPHVLAYNESGSHPFVSVDNRAAARDMVQRLADLGHRRIALVTGPLAASDRARRRLEGARRGPHAGAGTCGAPGHAHAHRLEPVHPAAGRAGRPCPYRAVLLQRSAGHGRHRASGRTGPARAARHLGVRLRRRGDRRIDGAHAVHRRATEPRHRRGRVRPPAGPHGTGRADRIGAPALSHLPWRHRRRRPTPRRGTLTMKRIIQAALRGTLLALAIGAGAAQAQNAICYNCPPEWADWATQLKAIKEATGITVPGDNKNSGQALASIAAEKANPVADVVYYGVTFGIQADKDGLVQSYKPAHWDAIPDGMKDPDGKWFAIHSGTLGFMVNVDALRGKPVPKSWADLQKPEYRGMVGYLDPASAFVGYVGAVALNRALGGTLDNFDPAIDWFKKMRANRPIVPKQTAYARVLSGEIPILIDYDFNAYRAKYKDEANVDFVIPAEGTIAVPYVMSLVANAPHADNGRKVLDFTLSERGQAIWANAFLRPVRAEAISAEAQKKFLPASEYARAGTVDYVKMSVAQRGFSERYAKEVN</sequence>
<comment type="caution">
    <text evidence="5">The sequence shown here is derived from an EMBL/GenBank/DDBJ whole genome shotgun (WGS) entry which is preliminary data.</text>
</comment>
<dbReference type="InterPro" id="IPR028082">
    <property type="entry name" value="Peripla_BP_I"/>
</dbReference>
<reference evidence="5 6" key="1">
    <citation type="journal article" date="2013" name="Genome Announc.">
        <title>Genome Sequences of 28 Bordetella pertussis U.S. Outbreak Strains Dating from 2010 to 2012.</title>
        <authorList>
            <person name="Harvill E.T."/>
            <person name="Goodfield L.L."/>
            <person name="Ivanov Y."/>
            <person name="Meyer J.A."/>
            <person name="Newth C."/>
            <person name="Cassiday P."/>
            <person name="Tondella M.L."/>
            <person name="Liao P."/>
            <person name="Zimmerman J."/>
            <person name="Meert K."/>
            <person name="Wessel D."/>
            <person name="Berger J."/>
            <person name="Dean J.M."/>
            <person name="Holubkov R."/>
            <person name="Burr J."/>
            <person name="Liu T."/>
            <person name="Brinkac L."/>
            <person name="Kim M."/>
            <person name="Losada L."/>
        </authorList>
    </citation>
    <scope>NUCLEOTIDE SEQUENCE [LARGE SCALE GENOMIC DNA]</scope>
    <source>
        <strain evidence="5 6">CHLA-26</strain>
    </source>
</reference>
<dbReference type="Gene3D" id="3.40.50.2300">
    <property type="match status" value="2"/>
</dbReference>
<evidence type="ECO:0000256" key="2">
    <source>
        <dbReference type="SAM" id="MobiDB-lite"/>
    </source>
</evidence>
<dbReference type="Pfam" id="PF00532">
    <property type="entry name" value="Peripla_BP_1"/>
    <property type="match status" value="1"/>
</dbReference>
<organism evidence="5 6">
    <name type="scientific">Bordetella pertussis CHLA-26</name>
    <dbReference type="NCBI Taxonomy" id="1331284"/>
    <lineage>
        <taxon>Bacteria</taxon>
        <taxon>Pseudomonadati</taxon>
        <taxon>Pseudomonadota</taxon>
        <taxon>Betaproteobacteria</taxon>
        <taxon>Burkholderiales</taxon>
        <taxon>Alcaligenaceae</taxon>
        <taxon>Bordetella</taxon>
    </lineage>
</organism>
<feature type="signal peptide" evidence="3">
    <location>
        <begin position="1"/>
        <end position="26"/>
    </location>
</feature>
<dbReference type="GO" id="GO:0030288">
    <property type="term" value="C:outer membrane-bounded periplasmic space"/>
    <property type="evidence" value="ECO:0007669"/>
    <property type="project" value="TreeGrafter"/>
</dbReference>
<dbReference type="GO" id="GO:0030976">
    <property type="term" value="F:thiamine pyrophosphate binding"/>
    <property type="evidence" value="ECO:0007669"/>
    <property type="project" value="TreeGrafter"/>
</dbReference>
<dbReference type="SUPFAM" id="SSF53822">
    <property type="entry name" value="Periplasmic binding protein-like I"/>
    <property type="match status" value="1"/>
</dbReference>
<dbReference type="EMBL" id="AXSB02000025">
    <property type="protein sequence ID" value="ETH30832.1"/>
    <property type="molecule type" value="Genomic_DNA"/>
</dbReference>
<feature type="domain" description="Periplasmic binding protein/LacI sugar binding" evidence="4">
    <location>
        <begin position="11"/>
        <end position="148"/>
    </location>
</feature>
<dbReference type="SUPFAM" id="SSF53850">
    <property type="entry name" value="Periplasmic binding protein-like II"/>
    <property type="match status" value="1"/>
</dbReference>
<gene>
    <name evidence="5" type="ORF">L566_3654</name>
</gene>
<feature type="chain" id="PRO_5042599662" evidence="3">
    <location>
        <begin position="27"/>
        <end position="624"/>
    </location>
</feature>
<name>A0AAI9J175_BORPT</name>
<evidence type="ECO:0000313" key="6">
    <source>
        <dbReference type="Proteomes" id="UP000018679"/>
    </source>
</evidence>
<keyword evidence="1 3" id="KW-0732">Signal</keyword>